<proteinExistence type="predicted"/>
<dbReference type="OrthoDB" id="447726at2759"/>
<dbReference type="Proteomes" id="UP000007800">
    <property type="component" value="Unassembled WGS sequence"/>
</dbReference>
<keyword evidence="3" id="KW-1185">Reference proteome</keyword>
<dbReference type="GeneID" id="9046196"/>
<dbReference type="EMBL" id="GG673601">
    <property type="protein sequence ID" value="EER15453.1"/>
    <property type="molecule type" value="Genomic_DNA"/>
</dbReference>
<sequence>MTTLAAEIRNRLKEDRREMEAMLLEIDDKTNEGDDDTVTMLDRHYSEEATKLLRLDVTQALERLLQSVEDAHKDILCSITTDSDRAEEVTKVKEELATALAACVELQQSEKSRFLEAIESLSAEVDTRIKKEVELAEASRVCTERAMLDDQLELIRDVSDESIDAHKKQLMQLVKDIGAAFKGANASNRKVDTAVNEIAKRLEETYKEQISVLRQEMEEYHKSEMEAAANELQDIFSSEVCLLQEQLTYVMTERDEIQAKLLNAHGETQEKIDNFVAELAKAVETKLNEAIEDLECRFTRFCECQVDEAAAANEAWDDERRELLAQIRHLKLSMTTQTPVSNKGQHIVSAIENALLEGKDVADVYAREAKRLIDRLPILKLIAQREYLSCKRGLASDGSVEDEEDVEKIDKEILKTIDVYEAKYDESFIVGDRVYRDMLSN</sequence>
<name>C5KJF1_PERM5</name>
<dbReference type="AlphaFoldDB" id="C5KJF1"/>
<gene>
    <name evidence="2" type="ORF">Pmar_PMAR018808</name>
</gene>
<protein>
    <submittedName>
        <fullName evidence="2">Myosin-2 heavy chain, non muscle, putative</fullName>
    </submittedName>
</protein>
<feature type="coiled-coil region" evidence="1">
    <location>
        <begin position="196"/>
        <end position="223"/>
    </location>
</feature>
<evidence type="ECO:0000313" key="3">
    <source>
        <dbReference type="Proteomes" id="UP000007800"/>
    </source>
</evidence>
<feature type="coiled-coil region" evidence="1">
    <location>
        <begin position="5"/>
        <end position="32"/>
    </location>
</feature>
<accession>C5KJF1</accession>
<dbReference type="RefSeq" id="XP_002783657.1">
    <property type="nucleotide sequence ID" value="XM_002783611.1"/>
</dbReference>
<organism evidence="3">
    <name type="scientific">Perkinsus marinus (strain ATCC 50983 / TXsc)</name>
    <dbReference type="NCBI Taxonomy" id="423536"/>
    <lineage>
        <taxon>Eukaryota</taxon>
        <taxon>Sar</taxon>
        <taxon>Alveolata</taxon>
        <taxon>Perkinsozoa</taxon>
        <taxon>Perkinsea</taxon>
        <taxon>Perkinsida</taxon>
        <taxon>Perkinsidae</taxon>
        <taxon>Perkinsus</taxon>
    </lineage>
</organism>
<dbReference type="InParanoid" id="C5KJF1"/>
<evidence type="ECO:0000256" key="1">
    <source>
        <dbReference type="SAM" id="Coils"/>
    </source>
</evidence>
<reference evidence="2 3" key="1">
    <citation type="submission" date="2008-07" db="EMBL/GenBank/DDBJ databases">
        <authorList>
            <person name="El-Sayed N."/>
            <person name="Caler E."/>
            <person name="Inman J."/>
            <person name="Amedeo P."/>
            <person name="Hass B."/>
            <person name="Wortman J."/>
        </authorList>
    </citation>
    <scope>NUCLEOTIDE SEQUENCE [LARGE SCALE GENOMIC DNA]</scope>
    <source>
        <strain evidence="3">ATCC 50983 / TXsc</strain>
    </source>
</reference>
<evidence type="ECO:0000313" key="2">
    <source>
        <dbReference type="EMBL" id="EER15453.1"/>
    </source>
</evidence>
<keyword evidence="1" id="KW-0175">Coiled coil</keyword>
<feature type="coiled-coil region" evidence="1">
    <location>
        <begin position="277"/>
        <end position="326"/>
    </location>
</feature>
<dbReference type="OMA" id="LECRFTR"/>